<dbReference type="Proteomes" id="UP000578112">
    <property type="component" value="Unassembled WGS sequence"/>
</dbReference>
<keyword evidence="1" id="KW-1133">Transmembrane helix</keyword>
<name>A0A7W7MRP7_9ACTN</name>
<protein>
    <submittedName>
        <fullName evidence="2">Uncharacterized protein</fullName>
    </submittedName>
</protein>
<keyword evidence="3" id="KW-1185">Reference proteome</keyword>
<dbReference type="AlphaFoldDB" id="A0A7W7MRP7"/>
<evidence type="ECO:0000256" key="1">
    <source>
        <dbReference type="SAM" id="Phobius"/>
    </source>
</evidence>
<accession>A0A7W7MRP7</accession>
<keyword evidence="1" id="KW-0472">Membrane</keyword>
<reference evidence="2 3" key="1">
    <citation type="submission" date="2020-08" db="EMBL/GenBank/DDBJ databases">
        <title>Sequencing the genomes of 1000 actinobacteria strains.</title>
        <authorList>
            <person name="Klenk H.-P."/>
        </authorList>
    </citation>
    <scope>NUCLEOTIDE SEQUENCE [LARGE SCALE GENOMIC DNA]</scope>
    <source>
        <strain evidence="2 3">DSM 43149</strain>
    </source>
</reference>
<proteinExistence type="predicted"/>
<dbReference type="EMBL" id="JACHNH010000001">
    <property type="protein sequence ID" value="MBB4764498.1"/>
    <property type="molecule type" value="Genomic_DNA"/>
</dbReference>
<keyword evidence="1" id="KW-0812">Transmembrane</keyword>
<comment type="caution">
    <text evidence="2">The sequence shown here is derived from an EMBL/GenBank/DDBJ whole genome shotgun (WGS) entry which is preliminary data.</text>
</comment>
<sequence length="45" mass="4813">MLSRRYALPDPRARGDKGPSPLGPVTVVVMLLVVIAGFVAFQFLG</sequence>
<evidence type="ECO:0000313" key="2">
    <source>
        <dbReference type="EMBL" id="MBB4764498.1"/>
    </source>
</evidence>
<evidence type="ECO:0000313" key="3">
    <source>
        <dbReference type="Proteomes" id="UP000578112"/>
    </source>
</evidence>
<feature type="transmembrane region" description="Helical" evidence="1">
    <location>
        <begin position="21"/>
        <end position="44"/>
    </location>
</feature>
<gene>
    <name evidence="2" type="ORF">BJ971_005054</name>
</gene>
<organism evidence="2 3">
    <name type="scientific">Actinoplanes digitatis</name>
    <dbReference type="NCBI Taxonomy" id="1868"/>
    <lineage>
        <taxon>Bacteria</taxon>
        <taxon>Bacillati</taxon>
        <taxon>Actinomycetota</taxon>
        <taxon>Actinomycetes</taxon>
        <taxon>Micromonosporales</taxon>
        <taxon>Micromonosporaceae</taxon>
        <taxon>Actinoplanes</taxon>
    </lineage>
</organism>
<dbReference type="RefSeq" id="WP_184995684.1">
    <property type="nucleotide sequence ID" value="NZ_BOMK01000027.1"/>
</dbReference>